<organism evidence="3">
    <name type="scientific">Acerihabitans sp. KWT182</name>
    <dbReference type="NCBI Taxonomy" id="3157919"/>
    <lineage>
        <taxon>Bacteria</taxon>
        <taxon>Pseudomonadati</taxon>
        <taxon>Pseudomonadota</taxon>
        <taxon>Gammaproteobacteria</taxon>
        <taxon>Enterobacterales</taxon>
        <taxon>Pectobacteriaceae</taxon>
        <taxon>Acerihabitans</taxon>
    </lineage>
</organism>
<dbReference type="AlphaFoldDB" id="A0AAU7Q7G4"/>
<feature type="coiled-coil region" evidence="1">
    <location>
        <begin position="79"/>
        <end position="109"/>
    </location>
</feature>
<name>A0AAU7Q7G4_9GAMM</name>
<protein>
    <recommendedName>
        <fullName evidence="4">Glycosyl transferase</fullName>
    </recommendedName>
</protein>
<reference evidence="3" key="1">
    <citation type="submission" date="2024-06" db="EMBL/GenBank/DDBJ databases">
        <authorList>
            <person name="Coelho C."/>
            <person name="Bento M."/>
            <person name="Garcia E."/>
            <person name="Camelo A."/>
            <person name="Brandao I."/>
            <person name="Espirito Santo C."/>
            <person name="Trovao J."/>
            <person name="Verissimo A."/>
            <person name="Costa J."/>
            <person name="Tiago I."/>
        </authorList>
    </citation>
    <scope>NUCLEOTIDE SEQUENCE</scope>
    <source>
        <strain evidence="3">KWT182</strain>
    </source>
</reference>
<proteinExistence type="predicted"/>
<dbReference type="EMBL" id="CP157947">
    <property type="protein sequence ID" value="XBS68346.1"/>
    <property type="molecule type" value="Genomic_DNA"/>
</dbReference>
<keyword evidence="2" id="KW-1133">Transmembrane helix</keyword>
<gene>
    <name evidence="3" type="ORF">ABK905_16540</name>
</gene>
<evidence type="ECO:0000256" key="2">
    <source>
        <dbReference type="SAM" id="Phobius"/>
    </source>
</evidence>
<evidence type="ECO:0000313" key="3">
    <source>
        <dbReference type="EMBL" id="XBS68346.1"/>
    </source>
</evidence>
<feature type="transmembrane region" description="Helical" evidence="2">
    <location>
        <begin position="337"/>
        <end position="359"/>
    </location>
</feature>
<evidence type="ECO:0008006" key="4">
    <source>
        <dbReference type="Google" id="ProtNLM"/>
    </source>
</evidence>
<sequence>MKSAKISPPSFYRLLPKLSQGPFAGYPRVFGLAWAFVAHTDSHVDPENLKRFINAYQRVQPLTIGELWAVAITLRIVLIENLRRLADQIAEERKASQQAENLANHLLNKGDAVAAMATARLDHYTAPLNEHFAAQLAKRLRNRDPRTTPALSWLEKRLTLQSSSIEAIVQNAQQRMGASNVTVRNIITSMRLISDIDWATLFESVSLVDERLRQYSAFDEMDFTTRNLYRSAIELLSRGSGLGELEIAGRVLLRANAAAAEQADSNEAARVGDPGYHLIAGGRRAFERNIGFKAPWRLRISRFLIQPGIVGYAGAILLLGLLAAVASAALFRDAAGLGWLIIFVVLALPVACEAACALVNRLVNWRLGASPLAGLALNSGVPSSLRTMVVVPVLLGDGNDIRELVERLEVHYLASGEGDLTFALLSDFFGRALGASARRRCIIKPRPRGNRPAESTAWSWSGR</sequence>
<keyword evidence="2" id="KW-0472">Membrane</keyword>
<evidence type="ECO:0000256" key="1">
    <source>
        <dbReference type="SAM" id="Coils"/>
    </source>
</evidence>
<accession>A0AAU7Q7G4</accession>
<keyword evidence="2" id="KW-0812">Transmembrane</keyword>
<feature type="transmembrane region" description="Helical" evidence="2">
    <location>
        <begin position="309"/>
        <end position="331"/>
    </location>
</feature>
<keyword evidence="1" id="KW-0175">Coiled coil</keyword>